<evidence type="ECO:0000313" key="4">
    <source>
        <dbReference type="Proteomes" id="UP000188145"/>
    </source>
</evidence>
<gene>
    <name evidence="3" type="ORF">BW730_00245</name>
</gene>
<dbReference type="Gene3D" id="1.10.10.10">
    <property type="entry name" value="Winged helix-like DNA-binding domain superfamily/Winged helix DNA-binding domain"/>
    <property type="match status" value="1"/>
</dbReference>
<dbReference type="EMBL" id="CP019606">
    <property type="protein sequence ID" value="AQP46238.1"/>
    <property type="molecule type" value="Genomic_DNA"/>
</dbReference>
<dbReference type="KEGG" id="tes:BW730_00245"/>
<evidence type="ECO:0000259" key="2">
    <source>
        <dbReference type="Pfam" id="PF03551"/>
    </source>
</evidence>
<dbReference type="InterPro" id="IPR036388">
    <property type="entry name" value="WH-like_DNA-bd_sf"/>
</dbReference>
<name>A0A1Q2CJC6_9ACTN</name>
<evidence type="ECO:0000256" key="1">
    <source>
        <dbReference type="SAM" id="MobiDB-lite"/>
    </source>
</evidence>
<feature type="region of interest" description="Disordered" evidence="1">
    <location>
        <begin position="72"/>
        <end position="112"/>
    </location>
</feature>
<accession>A0A1Q2CJC6</accession>
<dbReference type="SUPFAM" id="SSF46785">
    <property type="entry name" value="Winged helix' DNA-binding domain"/>
    <property type="match status" value="1"/>
</dbReference>
<reference evidence="4" key="1">
    <citation type="submission" date="2017-02" db="EMBL/GenBank/DDBJ databases">
        <title>Tessaracoccus aquaemaris sp. nov., isolated from the intestine of a Korean rockfish, Sebastes schlegelii, in a marine aquaculture pond.</title>
        <authorList>
            <person name="Tak E.J."/>
            <person name="Bae J.-W."/>
        </authorList>
    </citation>
    <scope>NUCLEOTIDE SEQUENCE [LARGE SCALE GENOMIC DNA]</scope>
    <source>
        <strain evidence="4">NSG39</strain>
    </source>
</reference>
<dbReference type="Pfam" id="PF03551">
    <property type="entry name" value="PadR"/>
    <property type="match status" value="1"/>
</dbReference>
<dbReference type="Proteomes" id="UP000188145">
    <property type="component" value="Chromosome"/>
</dbReference>
<dbReference type="AlphaFoldDB" id="A0A1Q2CJC6"/>
<dbReference type="PANTHER" id="PTHR43252:SF2">
    <property type="entry name" value="TRANSCRIPTION REGULATOR, PADR-LIKE FAMILY"/>
    <property type="match status" value="1"/>
</dbReference>
<proteinExistence type="predicted"/>
<dbReference type="RefSeq" id="WP_077684554.1">
    <property type="nucleotide sequence ID" value="NZ_CP019606.1"/>
</dbReference>
<feature type="domain" description="Transcription regulator PadR N-terminal" evidence="2">
    <location>
        <begin position="24"/>
        <end position="90"/>
    </location>
</feature>
<protein>
    <recommendedName>
        <fullName evidence="2">Transcription regulator PadR N-terminal domain-containing protein</fullName>
    </recommendedName>
</protein>
<organism evidence="3 4">
    <name type="scientific">Tessaracoccus aquimaris</name>
    <dbReference type="NCBI Taxonomy" id="1332264"/>
    <lineage>
        <taxon>Bacteria</taxon>
        <taxon>Bacillati</taxon>
        <taxon>Actinomycetota</taxon>
        <taxon>Actinomycetes</taxon>
        <taxon>Propionibacteriales</taxon>
        <taxon>Propionibacteriaceae</taxon>
        <taxon>Tessaracoccus</taxon>
    </lineage>
</organism>
<dbReference type="PANTHER" id="PTHR43252">
    <property type="entry name" value="TRANSCRIPTIONAL REGULATOR YQJI"/>
    <property type="match status" value="1"/>
</dbReference>
<evidence type="ECO:0000313" key="3">
    <source>
        <dbReference type="EMBL" id="AQP46238.1"/>
    </source>
</evidence>
<dbReference type="InterPro" id="IPR036390">
    <property type="entry name" value="WH_DNA-bd_sf"/>
</dbReference>
<dbReference type="InterPro" id="IPR005149">
    <property type="entry name" value="Tscrpt_reg_PadR_N"/>
</dbReference>
<sequence>MPGFGPRRDGGRRARRGDVRTAALLLIAEEPRNGYQIIQELEQRTDGRWKPSPGAIYPALAQLEDEGLIQSSETANGKAFEITDAGRTEAEVAGQRPAPWENEGDQDDPQHDLRRRFGQLGQAIMAVAGTGNTELMAKAAEEVDGLKRRIYQILAES</sequence>
<keyword evidence="4" id="KW-1185">Reference proteome</keyword>